<dbReference type="NCBIfam" id="TIGR03124">
    <property type="entry name" value="citrate_citX"/>
    <property type="match status" value="1"/>
</dbReference>
<comment type="catalytic activity">
    <reaction evidence="1 7">
        <text>3'-dephospho-CoA + ATP = 2'-(5''-triphospho-alpha-D-ribosyl)-3'-dephospho-CoA + adenine</text>
        <dbReference type="Rhea" id="RHEA:15117"/>
        <dbReference type="ChEBI" id="CHEBI:16708"/>
        <dbReference type="ChEBI" id="CHEBI:30616"/>
        <dbReference type="ChEBI" id="CHEBI:57328"/>
        <dbReference type="ChEBI" id="CHEBI:61378"/>
        <dbReference type="EC" id="2.4.2.52"/>
    </reaction>
</comment>
<keyword evidence="2 7" id="KW-0808">Transferase</keyword>
<evidence type="ECO:0000313" key="9">
    <source>
        <dbReference type="Proteomes" id="UP000276437"/>
    </source>
</evidence>
<dbReference type="GO" id="GO:0050519">
    <property type="term" value="F:holo-citrate lyase synthase activity"/>
    <property type="evidence" value="ECO:0007669"/>
    <property type="project" value="UniProtKB-EC"/>
</dbReference>
<gene>
    <name evidence="7 8" type="primary">citG</name>
    <name evidence="8" type="ORF">MAMMFC1_01290</name>
</gene>
<evidence type="ECO:0000256" key="2">
    <source>
        <dbReference type="ARBA" id="ARBA00022679"/>
    </source>
</evidence>
<evidence type="ECO:0000256" key="4">
    <source>
        <dbReference type="ARBA" id="ARBA00022741"/>
    </source>
</evidence>
<dbReference type="PANTHER" id="PTHR30201:SF2">
    <property type="entry name" value="2-(5''-TRIPHOSPHORIBOSYL)-3'-DEPHOSPHOCOENZYME-A SYNTHASE"/>
    <property type="match status" value="1"/>
</dbReference>
<comment type="similarity">
    <text evidence="7">Belongs to the CitG/MdcB family.</text>
</comment>
<dbReference type="Pfam" id="PF03802">
    <property type="entry name" value="CitX"/>
    <property type="match status" value="1"/>
</dbReference>
<keyword evidence="8" id="KW-0328">Glycosyltransferase</keyword>
<name>A0A348AHT4_9FIRM</name>
<dbReference type="InterPro" id="IPR002736">
    <property type="entry name" value="CitG"/>
</dbReference>
<dbReference type="OrthoDB" id="114886at2"/>
<keyword evidence="9" id="KW-1185">Reference proteome</keyword>
<dbReference type="GO" id="GO:0016757">
    <property type="term" value="F:glycosyltransferase activity"/>
    <property type="evidence" value="ECO:0007669"/>
    <property type="project" value="UniProtKB-KW"/>
</dbReference>
<dbReference type="AlphaFoldDB" id="A0A348AHT4"/>
<evidence type="ECO:0000256" key="7">
    <source>
        <dbReference type="HAMAP-Rule" id="MF_00397"/>
    </source>
</evidence>
<keyword evidence="5 7" id="KW-0067">ATP-binding</keyword>
<dbReference type="RefSeq" id="WP_126307465.1">
    <property type="nucleotide sequence ID" value="NZ_AP018449.1"/>
</dbReference>
<dbReference type="Gene3D" id="1.10.4200.10">
    <property type="entry name" value="Triphosphoribosyl-dephospho-CoA protein"/>
    <property type="match status" value="1"/>
</dbReference>
<dbReference type="InterPro" id="IPR017551">
    <property type="entry name" value="TriPribosyl-deP-CoA_syn_CitG"/>
</dbReference>
<dbReference type="GO" id="GO:0046917">
    <property type="term" value="F:triphosphoribosyl-dephospho-CoA synthase activity"/>
    <property type="evidence" value="ECO:0007669"/>
    <property type="project" value="UniProtKB-UniRule"/>
</dbReference>
<evidence type="ECO:0000256" key="5">
    <source>
        <dbReference type="ARBA" id="ARBA00022840"/>
    </source>
</evidence>
<accession>A0A348AHT4</accession>
<comment type="catalytic activity">
    <reaction evidence="6">
        <text>apo-[citrate lyase ACP] + 2'-(5''-triphospho-alpha-D-ribosyl)-3'-dephospho-CoA = holo-[citrate lyase ACP] + diphosphate</text>
        <dbReference type="Rhea" id="RHEA:16333"/>
        <dbReference type="Rhea" id="RHEA-COMP:10157"/>
        <dbReference type="Rhea" id="RHEA-COMP:10158"/>
        <dbReference type="ChEBI" id="CHEBI:29999"/>
        <dbReference type="ChEBI" id="CHEBI:33019"/>
        <dbReference type="ChEBI" id="CHEBI:61378"/>
        <dbReference type="ChEBI" id="CHEBI:82683"/>
        <dbReference type="EC" id="2.7.7.61"/>
    </reaction>
</comment>
<dbReference type="NCBIfam" id="TIGR03125">
    <property type="entry name" value="citrate_citG"/>
    <property type="match status" value="1"/>
</dbReference>
<dbReference type="HAMAP" id="MF_00397">
    <property type="entry name" value="CitG"/>
    <property type="match status" value="1"/>
</dbReference>
<dbReference type="GO" id="GO:0051191">
    <property type="term" value="P:prosthetic group biosynthetic process"/>
    <property type="evidence" value="ECO:0007669"/>
    <property type="project" value="InterPro"/>
</dbReference>
<dbReference type="GO" id="GO:0005524">
    <property type="term" value="F:ATP binding"/>
    <property type="evidence" value="ECO:0007669"/>
    <property type="project" value="UniProtKB-KW"/>
</dbReference>
<evidence type="ECO:0000256" key="1">
    <source>
        <dbReference type="ARBA" id="ARBA00001210"/>
    </source>
</evidence>
<keyword evidence="4 7" id="KW-0547">Nucleotide-binding</keyword>
<dbReference type="EC" id="2.4.2.52" evidence="7"/>
<dbReference type="InterPro" id="IPR005551">
    <property type="entry name" value="CitX"/>
</dbReference>
<dbReference type="PANTHER" id="PTHR30201">
    <property type="entry name" value="TRIPHOSPHORIBOSYL-DEPHOSPHO-COA SYNTHASE"/>
    <property type="match status" value="1"/>
</dbReference>
<sequence length="456" mass="48815">MVTLEAILAAKEARQSRQAVFRKQHPQTMVSITINMPGPVKDTPVIRQLADYAGQELKKKLNIIADERIYLFTGPEILLAVAEDAHHVKRICMSLEEQQSFGRLLDLDVFSAGGGRLSRQDNGQARGCLVCGDPAVVCRREGRHQLAGVLAAANKLLDLFSAYQTRWISESAGEIGTAAVEAMLFEVAATPAPGLVDRVNAGAHTDMDFFTFMSGTAALSTTMARCAQAGYNHTGELPQLLPVLRCIGREGEAAMRAATQGINTQKGLVFSLGITAAAAGWLIRRQGRANSGEVLNTVAAITAGIVARELAGKHDGEKTEPTAGERLYLTHGITGIRGEMEQGLPVVRQWGLPTLKKAVAAGLTINDALIDALLAIMTVVEDTTVMHRCGPEKMHVWVRQKAKEALAAGGMGSAAGRDIIHSLDAEFIARNVSPGGAADLLAVTWFLYRLDTMVFG</sequence>
<dbReference type="Pfam" id="PF01874">
    <property type="entry name" value="CitG"/>
    <property type="match status" value="1"/>
</dbReference>
<dbReference type="KEGG" id="mana:MAMMFC1_01290"/>
<protein>
    <recommendedName>
        <fullName evidence="7">Probable 2-(5''-triphosphoribosyl)-3'-dephosphocoenzyme-A synthase</fullName>
        <shortName evidence="7">2-(5''-triphosphoribosyl)-3'-dephospho-CoA synthase</shortName>
        <ecNumber evidence="7">2.4.2.52</ecNumber>
    </recommendedName>
</protein>
<evidence type="ECO:0000256" key="6">
    <source>
        <dbReference type="ARBA" id="ARBA00048574"/>
    </source>
</evidence>
<reference evidence="8 9" key="1">
    <citation type="journal article" date="2018" name="Int. J. Syst. Evol. Microbiol.">
        <title>Methylomusa anaerophila gen. nov., sp. nov., an anaerobic methanol-utilizing bacterium isolated from a microbial fuel cell.</title>
        <authorList>
            <person name="Amano N."/>
            <person name="Yamamuro A."/>
            <person name="Miyahara M."/>
            <person name="Kouzuma A."/>
            <person name="Abe T."/>
            <person name="Watanabe K."/>
        </authorList>
    </citation>
    <scope>NUCLEOTIDE SEQUENCE [LARGE SCALE GENOMIC DNA]</scope>
    <source>
        <strain evidence="8 9">MMFC1</strain>
    </source>
</reference>
<proteinExistence type="inferred from homology"/>
<evidence type="ECO:0000313" key="8">
    <source>
        <dbReference type="EMBL" id="BBB90632.1"/>
    </source>
</evidence>
<organism evidence="8 9">
    <name type="scientific">Methylomusa anaerophila</name>
    <dbReference type="NCBI Taxonomy" id="1930071"/>
    <lineage>
        <taxon>Bacteria</taxon>
        <taxon>Bacillati</taxon>
        <taxon>Bacillota</taxon>
        <taxon>Negativicutes</taxon>
        <taxon>Selenomonadales</taxon>
        <taxon>Sporomusaceae</taxon>
        <taxon>Methylomusa</taxon>
    </lineage>
</organism>
<dbReference type="EMBL" id="AP018449">
    <property type="protein sequence ID" value="BBB90632.1"/>
    <property type="molecule type" value="Genomic_DNA"/>
</dbReference>
<dbReference type="Proteomes" id="UP000276437">
    <property type="component" value="Chromosome"/>
</dbReference>
<evidence type="ECO:0000256" key="3">
    <source>
        <dbReference type="ARBA" id="ARBA00022695"/>
    </source>
</evidence>
<keyword evidence="3" id="KW-0548">Nucleotidyltransferase</keyword>